<feature type="domain" description="HTH myb-type" evidence="9">
    <location>
        <begin position="73"/>
        <end position="123"/>
    </location>
</feature>
<dbReference type="AlphaFoldDB" id="A0A2P6TL26"/>
<feature type="compositionally biased region" description="Low complexity" evidence="7">
    <location>
        <begin position="205"/>
        <end position="222"/>
    </location>
</feature>
<gene>
    <name evidence="10" type="ORF">C2E21_6239</name>
</gene>
<evidence type="ECO:0000313" key="11">
    <source>
        <dbReference type="Proteomes" id="UP000239899"/>
    </source>
</evidence>
<feature type="region of interest" description="Disordered" evidence="7">
    <location>
        <begin position="148"/>
        <end position="245"/>
    </location>
</feature>
<dbReference type="Gene3D" id="1.10.10.60">
    <property type="entry name" value="Homeodomain-like"/>
    <property type="match status" value="2"/>
</dbReference>
<dbReference type="SUPFAM" id="SSF46689">
    <property type="entry name" value="Homeodomain-like"/>
    <property type="match status" value="1"/>
</dbReference>
<proteinExistence type="predicted"/>
<evidence type="ECO:0000256" key="2">
    <source>
        <dbReference type="ARBA" id="ARBA00022737"/>
    </source>
</evidence>
<organism evidence="10 11">
    <name type="scientific">Chlorella sorokiniana</name>
    <name type="common">Freshwater green alga</name>
    <dbReference type="NCBI Taxonomy" id="3076"/>
    <lineage>
        <taxon>Eukaryota</taxon>
        <taxon>Viridiplantae</taxon>
        <taxon>Chlorophyta</taxon>
        <taxon>core chlorophytes</taxon>
        <taxon>Trebouxiophyceae</taxon>
        <taxon>Chlorellales</taxon>
        <taxon>Chlorellaceae</taxon>
        <taxon>Chlorella clade</taxon>
        <taxon>Chlorella</taxon>
    </lineage>
</organism>
<dbReference type="SMART" id="SM00717">
    <property type="entry name" value="SANT"/>
    <property type="match status" value="2"/>
</dbReference>
<dbReference type="CDD" id="cd00167">
    <property type="entry name" value="SANT"/>
    <property type="match status" value="2"/>
</dbReference>
<feature type="compositionally biased region" description="Low complexity" evidence="7">
    <location>
        <begin position="468"/>
        <end position="477"/>
    </location>
</feature>
<dbReference type="FunFam" id="1.10.10.60:FF:000060">
    <property type="entry name" value="MYB transcription factor"/>
    <property type="match status" value="1"/>
</dbReference>
<evidence type="ECO:0000256" key="1">
    <source>
        <dbReference type="ARBA" id="ARBA00004123"/>
    </source>
</evidence>
<dbReference type="InterPro" id="IPR017930">
    <property type="entry name" value="Myb_dom"/>
</dbReference>
<feature type="region of interest" description="Disordered" evidence="7">
    <location>
        <begin position="1"/>
        <end position="22"/>
    </location>
</feature>
<evidence type="ECO:0000256" key="6">
    <source>
        <dbReference type="ARBA" id="ARBA00023242"/>
    </source>
</evidence>
<feature type="domain" description="HTH myb-type" evidence="9">
    <location>
        <begin position="16"/>
        <end position="72"/>
    </location>
</feature>
<evidence type="ECO:0000256" key="4">
    <source>
        <dbReference type="ARBA" id="ARBA00023125"/>
    </source>
</evidence>
<protein>
    <submittedName>
        <fullName evidence="10">Transcription factor MYB44-like</fullName>
    </submittedName>
</protein>
<comment type="caution">
    <text evidence="10">The sequence shown here is derived from an EMBL/GenBank/DDBJ whole genome shotgun (WGS) entry which is preliminary data.</text>
</comment>
<dbReference type="Pfam" id="PF13921">
    <property type="entry name" value="Myb_DNA-bind_6"/>
    <property type="match status" value="1"/>
</dbReference>
<dbReference type="OrthoDB" id="2143914at2759"/>
<evidence type="ECO:0000256" key="3">
    <source>
        <dbReference type="ARBA" id="ARBA00023015"/>
    </source>
</evidence>
<feature type="compositionally biased region" description="Low complexity" evidence="7">
    <location>
        <begin position="746"/>
        <end position="759"/>
    </location>
</feature>
<dbReference type="PANTHER" id="PTHR47997:SF75">
    <property type="entry name" value="MYB DOMAIN PROTEIN 55"/>
    <property type="match status" value="1"/>
</dbReference>
<keyword evidence="11" id="KW-1185">Reference proteome</keyword>
<feature type="region of interest" description="Disordered" evidence="7">
    <location>
        <begin position="436"/>
        <end position="497"/>
    </location>
</feature>
<evidence type="ECO:0000259" key="8">
    <source>
        <dbReference type="PROSITE" id="PS50090"/>
    </source>
</evidence>
<evidence type="ECO:0000256" key="5">
    <source>
        <dbReference type="ARBA" id="ARBA00023163"/>
    </source>
</evidence>
<accession>A0A2P6TL26</accession>
<feature type="region of interest" description="Disordered" evidence="7">
    <location>
        <begin position="519"/>
        <end position="578"/>
    </location>
</feature>
<keyword evidence="4" id="KW-0238">DNA-binding</keyword>
<dbReference type="PROSITE" id="PS51294">
    <property type="entry name" value="HTH_MYB"/>
    <property type="match status" value="2"/>
</dbReference>
<evidence type="ECO:0000313" key="10">
    <source>
        <dbReference type="EMBL" id="PRW44975.1"/>
    </source>
</evidence>
<evidence type="ECO:0000259" key="9">
    <source>
        <dbReference type="PROSITE" id="PS51294"/>
    </source>
</evidence>
<evidence type="ECO:0000256" key="7">
    <source>
        <dbReference type="SAM" id="MobiDB-lite"/>
    </source>
</evidence>
<name>A0A2P6TL26_CHLSO</name>
<dbReference type="STRING" id="3076.A0A2P6TL26"/>
<feature type="domain" description="Myb-like" evidence="8">
    <location>
        <begin position="16"/>
        <end position="68"/>
    </location>
</feature>
<feature type="region of interest" description="Disordered" evidence="7">
    <location>
        <begin position="277"/>
        <end position="309"/>
    </location>
</feature>
<dbReference type="EMBL" id="LHPG02000012">
    <property type="protein sequence ID" value="PRW44975.1"/>
    <property type="molecule type" value="Genomic_DNA"/>
</dbReference>
<dbReference type="InterPro" id="IPR001005">
    <property type="entry name" value="SANT/Myb"/>
</dbReference>
<feature type="compositionally biased region" description="Low complexity" evidence="7">
    <location>
        <begin position="519"/>
        <end position="565"/>
    </location>
</feature>
<keyword evidence="6" id="KW-0539">Nucleus</keyword>
<dbReference type="GO" id="GO:0005634">
    <property type="term" value="C:nucleus"/>
    <property type="evidence" value="ECO:0007669"/>
    <property type="project" value="UniProtKB-SubCell"/>
</dbReference>
<dbReference type="GO" id="GO:0003677">
    <property type="term" value="F:DNA binding"/>
    <property type="evidence" value="ECO:0007669"/>
    <property type="project" value="UniProtKB-KW"/>
</dbReference>
<reference evidence="10 11" key="1">
    <citation type="journal article" date="2018" name="Plant J.">
        <title>Genome sequences of Chlorella sorokiniana UTEX 1602 and Micractinium conductrix SAG 241.80: implications to maltose excretion by a green alga.</title>
        <authorList>
            <person name="Arriola M.B."/>
            <person name="Velmurugan N."/>
            <person name="Zhang Y."/>
            <person name="Plunkett M.H."/>
            <person name="Hondzo H."/>
            <person name="Barney B.M."/>
        </authorList>
    </citation>
    <scope>NUCLEOTIDE SEQUENCE [LARGE SCALE GENOMIC DNA]</scope>
    <source>
        <strain evidence="11">UTEX 1602</strain>
    </source>
</reference>
<feature type="domain" description="Myb-like" evidence="8">
    <location>
        <begin position="69"/>
        <end position="119"/>
    </location>
</feature>
<keyword evidence="3" id="KW-0805">Transcription regulation</keyword>
<dbReference type="PANTHER" id="PTHR47997">
    <property type="entry name" value="MYB DOMAIN PROTEIN 55"/>
    <property type="match status" value="1"/>
</dbReference>
<keyword evidence="5" id="KW-0804">Transcription</keyword>
<dbReference type="PROSITE" id="PS50090">
    <property type="entry name" value="MYB_LIKE"/>
    <property type="match status" value="2"/>
</dbReference>
<dbReference type="InterPro" id="IPR051953">
    <property type="entry name" value="Plant_SW-associated_TFs"/>
</dbReference>
<comment type="subcellular location">
    <subcellularLocation>
        <location evidence="1">Nucleus</location>
    </subcellularLocation>
</comment>
<dbReference type="InterPro" id="IPR009057">
    <property type="entry name" value="Homeodomain-like_sf"/>
</dbReference>
<feature type="compositionally biased region" description="Low complexity" evidence="7">
    <location>
        <begin position="436"/>
        <end position="459"/>
    </location>
</feature>
<feature type="region of interest" description="Disordered" evidence="7">
    <location>
        <begin position="706"/>
        <end position="761"/>
    </location>
</feature>
<sequence>MGRSYGSDEELGDFGDSSSRRSCWTPEEDVKLVQLVQTYGPQNWSLIAKSLGSGRNGKSCRLRWFNQLDPSLKKEPFSMEEEEMIIAKHAELGNKWAQIAKFLPGRTDNAIKNYWNGHLKKRLPGAAGRSGEPSSAKRLRALAGLALRSDSEEEDEAAEAELAAAGRAGGRRGRYEDSEEEDEEALLRSLHSSKTARTGSGAGGALSPRSARAGSAGARRAASGGGSPSRRHVTRAATGSLRPRHFELEGLAGSDEEQYEPALDAEERYLLSARQHARGGGANGVPRGRPGGSDSSQHTRSTTEHCSGDGVQQLGTAAAAAAAAAQPFFRSLSASGSTGFPMFDPAMFAGMSSLMTAFFPGAPGGPGLPAGASEEHRTFMAHFHAAFSKLVASSGSGGMMTAAVPPPALPPFDPTALFGGQPAAAAPPAAAAAEQQQVAAVGGEPAAGPAVKQEAAAEGSAGGEPTLAAPAGQQQAANGEDAQAEANNNSAGEEGEAMQIDGEPEAAAAVGASTPQLAAAPLQGAAPQSTAADQQQGQQAQEQQPEPQAAQQGAQPAGGAPADAACPGTLQASGSGTATAPAAAPAAALPPAAPAPAALPNGLTPEQAALQQQALYIGQVMMSLASVFPGMAAAISAMCGMAAAAGFTGPQLPPGMQPAFELPPVGPPPFVQTTFGEVLAARVAGTAPRGSPFCNAAQADGLPVPHSTPLKAHGSKHHATPLEARTPVSAQATRSGAGRRPLSAETGTPAPEGGLAAAEGKADSNPLAFLAIAASMDDE</sequence>
<keyword evidence="2" id="KW-0677">Repeat</keyword>
<dbReference type="Proteomes" id="UP000239899">
    <property type="component" value="Unassembled WGS sequence"/>
</dbReference>